<reference evidence="2 3" key="1">
    <citation type="journal article" date="2018" name="Environ. Microbiol.">
        <title>Novel energy conservation strategies and behaviour of Pelotomaculum schinkii driving syntrophic propionate catabolism.</title>
        <authorList>
            <person name="Hidalgo-Ahumada C.A.P."/>
            <person name="Nobu M.K."/>
            <person name="Narihiro T."/>
            <person name="Tamaki H."/>
            <person name="Liu W.T."/>
            <person name="Kamagata Y."/>
            <person name="Stams A.J.M."/>
            <person name="Imachi H."/>
            <person name="Sousa D.Z."/>
        </authorList>
    </citation>
    <scope>NUCLEOTIDE SEQUENCE [LARGE SCALE GENOMIC DNA]</scope>
    <source>
        <strain evidence="2 3">MGP</strain>
    </source>
</reference>
<dbReference type="GO" id="GO:0004115">
    <property type="term" value="F:3',5'-cyclic-AMP phosphodiesterase activity"/>
    <property type="evidence" value="ECO:0007669"/>
    <property type="project" value="UniProtKB-EC"/>
</dbReference>
<organism evidence="2 3">
    <name type="scientific">Pelotomaculum propionicicum</name>
    <dbReference type="NCBI Taxonomy" id="258475"/>
    <lineage>
        <taxon>Bacteria</taxon>
        <taxon>Bacillati</taxon>
        <taxon>Bacillota</taxon>
        <taxon>Clostridia</taxon>
        <taxon>Eubacteriales</taxon>
        <taxon>Desulfotomaculaceae</taxon>
        <taxon>Pelotomaculum</taxon>
    </lineage>
</organism>
<sequence length="262" mass="29845">MRLVYLSDTHIRGSRPEYRQDDFLGAIHTKLSEVVKLCRQLNVDFVIHGGDIFDTPRPDQPSFDLFRWFLKELGVPVYCVAGNHDLVEQRLDSLETTAIAFLDRQRLLTLLKPGEKLYLSNNSCVLQLSGQHFFAGIDRRRSKNGYVVTKKRCDIAIHVVHGMLLPKQFSEKVPCTLISEVARTEADFTLGAHAHLGYHEYSGVKYFLNPGALARLTNLKQELVRIPRILYMDFTGPASYKFISLENVRPGGEVMNLKKPVK</sequence>
<comment type="caution">
    <text evidence="2">The sequence shown here is derived from an EMBL/GenBank/DDBJ whole genome shotgun (WGS) entry which is preliminary data.</text>
</comment>
<dbReference type="EMBL" id="QFFZ01000066">
    <property type="protein sequence ID" value="TEB08973.1"/>
    <property type="molecule type" value="Genomic_DNA"/>
</dbReference>
<dbReference type="InterPro" id="IPR004843">
    <property type="entry name" value="Calcineurin-like_PHP"/>
</dbReference>
<dbReference type="Pfam" id="PF00149">
    <property type="entry name" value="Metallophos"/>
    <property type="match status" value="1"/>
</dbReference>
<dbReference type="Proteomes" id="UP000297597">
    <property type="component" value="Unassembled WGS sequence"/>
</dbReference>
<dbReference type="EC" id="3.1.4.53" evidence="2"/>
<evidence type="ECO:0000313" key="2">
    <source>
        <dbReference type="EMBL" id="TEB08973.1"/>
    </source>
</evidence>
<proteinExistence type="predicted"/>
<dbReference type="Gene3D" id="3.60.21.10">
    <property type="match status" value="1"/>
</dbReference>
<keyword evidence="3" id="KW-1185">Reference proteome</keyword>
<gene>
    <name evidence="2" type="primary">cpdA_4</name>
    <name evidence="2" type="ORF">Pmgp_03490</name>
</gene>
<keyword evidence="2" id="KW-0378">Hydrolase</keyword>
<protein>
    <submittedName>
        <fullName evidence="2">3',5'-cyclic adenosine monophosphate phosphodiesterase CpdA</fullName>
        <ecNumber evidence="2">3.1.4.53</ecNumber>
    </submittedName>
</protein>
<dbReference type="OrthoDB" id="9773856at2"/>
<feature type="domain" description="Calcineurin-like phosphoesterase" evidence="1">
    <location>
        <begin position="1"/>
        <end position="111"/>
    </location>
</feature>
<dbReference type="InterPro" id="IPR050535">
    <property type="entry name" value="DNA_Repair-Maintenance_Comp"/>
</dbReference>
<dbReference type="InterPro" id="IPR029052">
    <property type="entry name" value="Metallo-depent_PP-like"/>
</dbReference>
<accession>A0A4Y7RJG7</accession>
<evidence type="ECO:0000313" key="3">
    <source>
        <dbReference type="Proteomes" id="UP000297597"/>
    </source>
</evidence>
<dbReference type="PANTHER" id="PTHR30337">
    <property type="entry name" value="COMPONENT OF ATP-DEPENDENT DSDNA EXONUCLEASE"/>
    <property type="match status" value="1"/>
</dbReference>
<name>A0A4Y7RJG7_9FIRM</name>
<dbReference type="RefSeq" id="WP_134215678.1">
    <property type="nucleotide sequence ID" value="NZ_QFFZ01000066.1"/>
</dbReference>
<dbReference type="SUPFAM" id="SSF56300">
    <property type="entry name" value="Metallo-dependent phosphatases"/>
    <property type="match status" value="1"/>
</dbReference>
<dbReference type="AlphaFoldDB" id="A0A4Y7RJG7"/>
<evidence type="ECO:0000259" key="1">
    <source>
        <dbReference type="Pfam" id="PF00149"/>
    </source>
</evidence>